<feature type="transmembrane region" description="Helical" evidence="1">
    <location>
        <begin position="340"/>
        <end position="361"/>
    </location>
</feature>
<organism evidence="3 4">
    <name type="scientific">Panicum virgatum</name>
    <name type="common">Blackwell switchgrass</name>
    <dbReference type="NCBI Taxonomy" id="38727"/>
    <lineage>
        <taxon>Eukaryota</taxon>
        <taxon>Viridiplantae</taxon>
        <taxon>Streptophyta</taxon>
        <taxon>Embryophyta</taxon>
        <taxon>Tracheophyta</taxon>
        <taxon>Spermatophyta</taxon>
        <taxon>Magnoliopsida</taxon>
        <taxon>Liliopsida</taxon>
        <taxon>Poales</taxon>
        <taxon>Poaceae</taxon>
        <taxon>PACMAD clade</taxon>
        <taxon>Panicoideae</taxon>
        <taxon>Panicodae</taxon>
        <taxon>Paniceae</taxon>
        <taxon>Panicinae</taxon>
        <taxon>Panicum</taxon>
        <taxon>Panicum sect. Hiantes</taxon>
    </lineage>
</organism>
<comment type="caution">
    <text evidence="3">The sequence shown here is derived from an EMBL/GenBank/DDBJ whole genome shotgun (WGS) entry which is preliminary data.</text>
</comment>
<dbReference type="Pfam" id="PF13968">
    <property type="entry name" value="DUF4220"/>
    <property type="match status" value="1"/>
</dbReference>
<feature type="domain" description="DUF4220" evidence="2">
    <location>
        <begin position="45"/>
        <end position="423"/>
    </location>
</feature>
<dbReference type="PANTHER" id="PTHR31325">
    <property type="entry name" value="OS01G0798800 PROTEIN-RELATED"/>
    <property type="match status" value="1"/>
</dbReference>
<keyword evidence="4" id="KW-1185">Reference proteome</keyword>
<keyword evidence="1" id="KW-1133">Transmembrane helix</keyword>
<sequence length="659" mass="73147">MASSLVNLLLMEVAAIVSIVLLAILVVLSSYRRRSGHPALRLFVWAASTLFLPLVSYAVSAAAKWDTAHVPLLLSWTVFLQILCNTIDTARSSTSTIGNGGSTGSKFRPSVEQLARMGWVAFLIISSGGTAGSPQLTGVLLWLWMLSLLKRIHRLVAAELAKNSFAVGLNAYLVKVPPYFVMGEDKLHIEARPQGYRIDRASPPSLSIDGGHGHGHLVTVDRIWRLSSSGNPLLTSFPHLKDLCLSFALFKLQLRGSPERVFQVVETELSFLADFLYSKLSVFYASGWWFPALNAILVLATWISCLAAGGAIVHDMTSRGTTLAMDYLQLRSYLQDHDTVFHVIVGLDVLVSVSFIVVIVFTEGWEIASYFCSDWIKVSTICEYARRPSWRKSPWARRKLGRVLHLRANQQWDDRFCQMSILQLLFCYCGCVSRQVDWIAKETVVVPAAVKSTIVETLRTRQVPIANPQTVDKLIWACRISATGDDNAELVLGSLSEQILVWHVATRLAELKRSQGAHGRVDGDNDGDEESERVVVATRLSRYCAYLVALKPGLLPDHRVWTEELYEGMVEEVTRVFARCAGPVVLYERTLVEELADEELTWKVLAEFWAELILYLAPSKNATAHAKSLHSGGEFITVLWALLGHAGIVKRPESTGISV</sequence>
<evidence type="ECO:0000313" key="3">
    <source>
        <dbReference type="EMBL" id="KAG2588811.1"/>
    </source>
</evidence>
<dbReference type="Proteomes" id="UP000823388">
    <property type="component" value="Chromosome 5N"/>
</dbReference>
<evidence type="ECO:0000313" key="4">
    <source>
        <dbReference type="Proteomes" id="UP000823388"/>
    </source>
</evidence>
<feature type="transmembrane region" description="Helical" evidence="1">
    <location>
        <begin position="6"/>
        <end position="28"/>
    </location>
</feature>
<keyword evidence="1" id="KW-0472">Membrane</keyword>
<accession>A0A8T0RR12</accession>
<dbReference type="Pfam" id="PF04578">
    <property type="entry name" value="DUF594"/>
    <property type="match status" value="1"/>
</dbReference>
<feature type="transmembrane region" description="Helical" evidence="1">
    <location>
        <begin position="288"/>
        <end position="313"/>
    </location>
</feature>
<name>A0A8T0RR12_PANVG</name>
<keyword evidence="1" id="KW-0812">Transmembrane</keyword>
<dbReference type="EMBL" id="CM029046">
    <property type="protein sequence ID" value="KAG2588811.1"/>
    <property type="molecule type" value="Genomic_DNA"/>
</dbReference>
<dbReference type="InterPro" id="IPR007658">
    <property type="entry name" value="DUF594"/>
</dbReference>
<dbReference type="InterPro" id="IPR025315">
    <property type="entry name" value="DUF4220"/>
</dbReference>
<gene>
    <name evidence="3" type="ORF">PVAP13_5NG259481</name>
</gene>
<protein>
    <recommendedName>
        <fullName evidence="2">DUF4220 domain-containing protein</fullName>
    </recommendedName>
</protein>
<feature type="transmembrane region" description="Helical" evidence="1">
    <location>
        <begin position="40"/>
        <end position="63"/>
    </location>
</feature>
<proteinExistence type="predicted"/>
<dbReference type="AlphaFoldDB" id="A0A8T0RR12"/>
<evidence type="ECO:0000259" key="2">
    <source>
        <dbReference type="Pfam" id="PF13968"/>
    </source>
</evidence>
<reference evidence="3" key="1">
    <citation type="submission" date="2020-05" db="EMBL/GenBank/DDBJ databases">
        <title>WGS assembly of Panicum virgatum.</title>
        <authorList>
            <person name="Lovell J.T."/>
            <person name="Jenkins J."/>
            <person name="Shu S."/>
            <person name="Juenger T.E."/>
            <person name="Schmutz J."/>
        </authorList>
    </citation>
    <scope>NUCLEOTIDE SEQUENCE</scope>
    <source>
        <strain evidence="3">AP13</strain>
    </source>
</reference>
<feature type="transmembrane region" description="Helical" evidence="1">
    <location>
        <begin position="119"/>
        <end position="144"/>
    </location>
</feature>
<evidence type="ECO:0000256" key="1">
    <source>
        <dbReference type="SAM" id="Phobius"/>
    </source>
</evidence>